<dbReference type="GO" id="GO:0009228">
    <property type="term" value="P:thiamine biosynthetic process"/>
    <property type="evidence" value="ECO:0007669"/>
    <property type="project" value="InterPro"/>
</dbReference>
<dbReference type="STRING" id="402385.SAMN05421848_1767"/>
<dbReference type="Proteomes" id="UP000199046">
    <property type="component" value="Unassembled WGS sequence"/>
</dbReference>
<dbReference type="Gene3D" id="3.40.1190.20">
    <property type="match status" value="1"/>
</dbReference>
<dbReference type="GO" id="GO:0008972">
    <property type="term" value="F:phosphomethylpyrimidine kinase activity"/>
    <property type="evidence" value="ECO:0007669"/>
    <property type="project" value="InterPro"/>
</dbReference>
<dbReference type="InterPro" id="IPR013749">
    <property type="entry name" value="PM/HMP-P_kinase-1"/>
</dbReference>
<dbReference type="AlphaFoldDB" id="A0A1I1JZX6"/>
<evidence type="ECO:0000256" key="2">
    <source>
        <dbReference type="ARBA" id="ARBA00012135"/>
    </source>
</evidence>
<dbReference type="EMBL" id="FOLY01000003">
    <property type="protein sequence ID" value="SFC52048.1"/>
    <property type="molecule type" value="Genomic_DNA"/>
</dbReference>
<proteinExistence type="predicted"/>
<evidence type="ECO:0000313" key="5">
    <source>
        <dbReference type="Proteomes" id="UP000199046"/>
    </source>
</evidence>
<dbReference type="EC" id="2.7.1.49" evidence="2"/>
<evidence type="ECO:0000256" key="1">
    <source>
        <dbReference type="ARBA" id="ARBA00004948"/>
    </source>
</evidence>
<evidence type="ECO:0000313" key="4">
    <source>
        <dbReference type="EMBL" id="SFC52048.1"/>
    </source>
</evidence>
<dbReference type="PANTHER" id="PTHR20858:SF17">
    <property type="entry name" value="HYDROXYMETHYLPYRIMIDINE_PHOSPHOMETHYLPYRIMIDINE KINASE THI20-RELATED"/>
    <property type="match status" value="1"/>
</dbReference>
<gene>
    <name evidence="4" type="ORF">SAMN05421848_1767</name>
</gene>
<dbReference type="OrthoDB" id="9810880at2"/>
<dbReference type="GO" id="GO:0009229">
    <property type="term" value="P:thiamine diphosphate biosynthetic process"/>
    <property type="evidence" value="ECO:0007669"/>
    <property type="project" value="UniProtKB-UniPathway"/>
</dbReference>
<dbReference type="RefSeq" id="WP_090133005.1">
    <property type="nucleotide sequence ID" value="NZ_FOLY01000003.1"/>
</dbReference>
<keyword evidence="5" id="KW-1185">Reference proteome</keyword>
<dbReference type="SUPFAM" id="SSF53613">
    <property type="entry name" value="Ribokinase-like"/>
    <property type="match status" value="1"/>
</dbReference>
<dbReference type="InterPro" id="IPR004399">
    <property type="entry name" value="HMP/HMP-P_kinase_dom"/>
</dbReference>
<protein>
    <recommendedName>
        <fullName evidence="2">hydroxymethylpyrimidine kinase</fullName>
        <ecNumber evidence="2">2.7.1.49</ecNumber>
    </recommendedName>
</protein>
<reference evidence="5" key="1">
    <citation type="submission" date="2016-10" db="EMBL/GenBank/DDBJ databases">
        <authorList>
            <person name="Varghese N."/>
            <person name="Submissions S."/>
        </authorList>
    </citation>
    <scope>NUCLEOTIDE SEQUENCE [LARGE SCALE GENOMIC DNA]</scope>
    <source>
        <strain evidence="5">DSM 23439</strain>
    </source>
</reference>
<organism evidence="4 5">
    <name type="scientific">Kushneria avicenniae</name>
    <dbReference type="NCBI Taxonomy" id="402385"/>
    <lineage>
        <taxon>Bacteria</taxon>
        <taxon>Pseudomonadati</taxon>
        <taxon>Pseudomonadota</taxon>
        <taxon>Gammaproteobacteria</taxon>
        <taxon>Oceanospirillales</taxon>
        <taxon>Halomonadaceae</taxon>
        <taxon>Kushneria</taxon>
    </lineage>
</organism>
<keyword evidence="4" id="KW-0808">Transferase</keyword>
<comment type="pathway">
    <text evidence="1">Cofactor biosynthesis; thiamine diphosphate biosynthesis.</text>
</comment>
<dbReference type="GO" id="GO:0008902">
    <property type="term" value="F:hydroxymethylpyrimidine kinase activity"/>
    <property type="evidence" value="ECO:0007669"/>
    <property type="project" value="UniProtKB-EC"/>
</dbReference>
<feature type="domain" description="Pyridoxamine kinase/Phosphomethylpyrimidine kinase" evidence="3">
    <location>
        <begin position="13"/>
        <end position="259"/>
    </location>
</feature>
<keyword evidence="4" id="KW-0418">Kinase</keyword>
<name>A0A1I1JZX6_9GAMM</name>
<dbReference type="Pfam" id="PF08543">
    <property type="entry name" value="Phos_pyr_kin"/>
    <property type="match status" value="1"/>
</dbReference>
<dbReference type="UniPathway" id="UPA00060">
    <property type="reaction ID" value="UER00138"/>
</dbReference>
<dbReference type="CDD" id="cd01169">
    <property type="entry name" value="HMPP_kinase"/>
    <property type="match status" value="1"/>
</dbReference>
<dbReference type="PANTHER" id="PTHR20858">
    <property type="entry name" value="PHOSPHOMETHYLPYRIMIDINE KINASE"/>
    <property type="match status" value="1"/>
</dbReference>
<evidence type="ECO:0000259" key="3">
    <source>
        <dbReference type="Pfam" id="PF08543"/>
    </source>
</evidence>
<accession>A0A1I1JZX6</accession>
<dbReference type="InterPro" id="IPR029056">
    <property type="entry name" value="Ribokinase-like"/>
</dbReference>
<dbReference type="GO" id="GO:0005829">
    <property type="term" value="C:cytosol"/>
    <property type="evidence" value="ECO:0007669"/>
    <property type="project" value="TreeGrafter"/>
</dbReference>
<sequence>MALPCVLVLAGHDPTGGAGLIADAEAVRAMGGWALTVPTALTRQTTVDVQAVMPRPGEEILATARGLLEDCNVHAIKVGLIADLSTLEAVTTLCAAHSHLPIVIDPVLKAGGGRELSGQILMAAMAERLLPLADLVTPNLQELSRLATVLAGSDLQDQAVADQAARVLDSGARAVLATGADMAEARQQPHVTHQLYTRNGVQSWSWPRLPGHYHGSGCTLASAAAAALARGDALEEACRQAQQFTWQSLESALRPGRGQALPDRLIGRCHSFNQESATCPSGSEDSTR</sequence>